<dbReference type="InterPro" id="IPR050789">
    <property type="entry name" value="Diverse_Enzym_Activities"/>
</dbReference>
<dbReference type="InterPro" id="IPR001466">
    <property type="entry name" value="Beta-lactam-related"/>
</dbReference>
<proteinExistence type="predicted"/>
<dbReference type="InterPro" id="IPR012338">
    <property type="entry name" value="Beta-lactam/transpept-like"/>
</dbReference>
<reference evidence="2" key="1">
    <citation type="submission" date="2018-06" db="EMBL/GenBank/DDBJ databases">
        <authorList>
            <person name="Zhirakovskaya E."/>
        </authorList>
    </citation>
    <scope>NUCLEOTIDE SEQUENCE</scope>
</reference>
<protein>
    <recommendedName>
        <fullName evidence="1">Beta-lactamase-related domain-containing protein</fullName>
    </recommendedName>
</protein>
<dbReference type="Gene3D" id="3.40.710.10">
    <property type="entry name" value="DD-peptidase/beta-lactamase superfamily"/>
    <property type="match status" value="1"/>
</dbReference>
<organism evidence="2">
    <name type="scientific">hydrothermal vent metagenome</name>
    <dbReference type="NCBI Taxonomy" id="652676"/>
    <lineage>
        <taxon>unclassified sequences</taxon>
        <taxon>metagenomes</taxon>
        <taxon>ecological metagenomes</taxon>
    </lineage>
</organism>
<dbReference type="EMBL" id="UOFC01000154">
    <property type="protein sequence ID" value="VAW47538.1"/>
    <property type="molecule type" value="Genomic_DNA"/>
</dbReference>
<name>A0A3B0VV77_9ZZZZ</name>
<accession>A0A3B0VV77</accession>
<dbReference type="SUPFAM" id="SSF56601">
    <property type="entry name" value="beta-lactamase/transpeptidase-like"/>
    <property type="match status" value="1"/>
</dbReference>
<feature type="domain" description="Beta-lactamase-related" evidence="1">
    <location>
        <begin position="45"/>
        <end position="328"/>
    </location>
</feature>
<dbReference type="PANTHER" id="PTHR43283:SF3">
    <property type="entry name" value="BETA-LACTAMASE FAMILY PROTEIN (AFU_ORTHOLOGUE AFUA_5G07500)"/>
    <property type="match status" value="1"/>
</dbReference>
<dbReference type="AlphaFoldDB" id="A0A3B0VV77"/>
<evidence type="ECO:0000259" key="1">
    <source>
        <dbReference type="Pfam" id="PF00144"/>
    </source>
</evidence>
<gene>
    <name evidence="2" type="ORF">MNBD_GAMMA03-522</name>
</gene>
<dbReference type="PANTHER" id="PTHR43283">
    <property type="entry name" value="BETA-LACTAMASE-RELATED"/>
    <property type="match status" value="1"/>
</dbReference>
<evidence type="ECO:0000313" key="2">
    <source>
        <dbReference type="EMBL" id="VAW47538.1"/>
    </source>
</evidence>
<dbReference type="Pfam" id="PF00144">
    <property type="entry name" value="Beta-lactamase"/>
    <property type="match status" value="1"/>
</dbReference>
<sequence>MYNSRCYLARLLLFALLVGNCPSRASICDFSTVDLAVENLLQLNPQIPGVGLQIGYSDEVIYKKYWGQYNNNTIVPLASATKLLSGVVIMAMIDEGLIELGQPVSTYLPQFSGIKGQMTIRQMFSHTAGMPTNNLLVNSSVLNAFNGLTLAQAVDILACCEPLLYQPSEGFAYGGSSMHIAGRVAEVVSESSWIDVFNQYLATPLGITSMDYSGLGTTQNYRIAGGARSSLPDYAKVLNMLLNIGRYQSTRVLSEQAVSTIITDNIEDLDIVYSPPQINTEVRYGIGSWLRLNDDGTTIGLFSPGAFGFTPWVDYDLNYYAAFMVKDSNTRMAPLVSEIREKIRLILTDNWCGTDEIFVNGFEGS</sequence>